<sequence length="351" mass="38001">MEVAALAELAFSASDLAQMRFAVSPMWEVGTSFKLLSSGAAHAVHRPWIEQVRPRVAAAGLFRGWLAELIPTSGYVPDFLNPAPTGPALALPAELTRLLATPVGQVRHDLDRLSRHQGGLGPRLRTLYAEPQDRMARVAEEIETYWELALAPYWARIRTVLDADVFHRARQVAEHGAAHLFNELHASVSWDDDTLRLIRRQRTLSRETAGPGLLLIPSVFTGPELLTRVTPPDPPQLAYPARGIGSLWEPQPTTGLDALAAVLGRSRTRLLAELDAPASTAELARRTGLSPAGVSQYLTALRDAGLVSAHRAGRSVLYARTSAAVSLLAASPDRRAASPLPRPASRHLSSP</sequence>
<dbReference type="Pfam" id="PF19361">
    <property type="entry name" value="DUF5937"/>
    <property type="match status" value="1"/>
</dbReference>
<dbReference type="InterPro" id="IPR036388">
    <property type="entry name" value="WH-like_DNA-bd_sf"/>
</dbReference>
<feature type="domain" description="HTH crp-type" evidence="5">
    <location>
        <begin position="270"/>
        <end position="319"/>
    </location>
</feature>
<evidence type="ECO:0000259" key="5">
    <source>
        <dbReference type="SMART" id="SM00419"/>
    </source>
</evidence>
<proteinExistence type="predicted"/>
<dbReference type="PANTHER" id="PTHR43132:SF6">
    <property type="entry name" value="HTH-TYPE TRANSCRIPTIONAL REPRESSOR CZRA"/>
    <property type="match status" value="1"/>
</dbReference>
<keyword evidence="1" id="KW-0805">Transcription regulation</keyword>
<dbReference type="SMART" id="SM00419">
    <property type="entry name" value="HTH_CRP"/>
    <property type="match status" value="1"/>
</dbReference>
<feature type="domain" description="HTH arsR-type" evidence="4">
    <location>
        <begin position="257"/>
        <end position="330"/>
    </location>
</feature>
<evidence type="ECO:0000259" key="4">
    <source>
        <dbReference type="SMART" id="SM00418"/>
    </source>
</evidence>
<evidence type="ECO:0000313" key="6">
    <source>
        <dbReference type="EMBL" id="GII49256.1"/>
    </source>
</evidence>
<dbReference type="Gene3D" id="1.10.10.10">
    <property type="entry name" value="Winged helix-like DNA-binding domain superfamily/Winged helix DNA-binding domain"/>
    <property type="match status" value="1"/>
</dbReference>
<dbReference type="InterPro" id="IPR051011">
    <property type="entry name" value="Metal_resp_trans_reg"/>
</dbReference>
<dbReference type="PANTHER" id="PTHR43132">
    <property type="entry name" value="ARSENICAL RESISTANCE OPERON REPRESSOR ARSR-RELATED"/>
    <property type="match status" value="1"/>
</dbReference>
<evidence type="ECO:0000313" key="7">
    <source>
        <dbReference type="Proteomes" id="UP000644610"/>
    </source>
</evidence>
<reference evidence="6" key="1">
    <citation type="submission" date="2021-01" db="EMBL/GenBank/DDBJ databases">
        <title>Whole genome shotgun sequence of Planotetraspora silvatica NBRC 100141.</title>
        <authorList>
            <person name="Komaki H."/>
            <person name="Tamura T."/>
        </authorList>
    </citation>
    <scope>NUCLEOTIDE SEQUENCE</scope>
    <source>
        <strain evidence="6">NBRC 100141</strain>
    </source>
</reference>
<accession>A0A8J3URD9</accession>
<protein>
    <submittedName>
        <fullName evidence="6">Transcriptional regulator</fullName>
    </submittedName>
</protein>
<dbReference type="AlphaFoldDB" id="A0A8J3URD9"/>
<evidence type="ECO:0000256" key="2">
    <source>
        <dbReference type="ARBA" id="ARBA00023125"/>
    </source>
</evidence>
<dbReference type="InterPro" id="IPR045981">
    <property type="entry name" value="DUF5937"/>
</dbReference>
<keyword evidence="2" id="KW-0238">DNA-binding</keyword>
<dbReference type="GO" id="GO:0003700">
    <property type="term" value="F:DNA-binding transcription factor activity"/>
    <property type="evidence" value="ECO:0007669"/>
    <property type="project" value="InterPro"/>
</dbReference>
<dbReference type="InterPro" id="IPR011991">
    <property type="entry name" value="ArsR-like_HTH"/>
</dbReference>
<name>A0A8J3URD9_9ACTN</name>
<comment type="caution">
    <text evidence="6">The sequence shown here is derived from an EMBL/GenBank/DDBJ whole genome shotgun (WGS) entry which is preliminary data.</text>
</comment>
<evidence type="ECO:0000256" key="3">
    <source>
        <dbReference type="ARBA" id="ARBA00023163"/>
    </source>
</evidence>
<gene>
    <name evidence="6" type="ORF">Psi02_56800</name>
</gene>
<evidence type="ECO:0000256" key="1">
    <source>
        <dbReference type="ARBA" id="ARBA00023015"/>
    </source>
</evidence>
<dbReference type="InterPro" id="IPR036390">
    <property type="entry name" value="WH_DNA-bd_sf"/>
</dbReference>
<dbReference type="InterPro" id="IPR012318">
    <property type="entry name" value="HTH_CRP"/>
</dbReference>
<dbReference type="InterPro" id="IPR001845">
    <property type="entry name" value="HTH_ArsR_DNA-bd_dom"/>
</dbReference>
<dbReference type="CDD" id="cd00090">
    <property type="entry name" value="HTH_ARSR"/>
    <property type="match status" value="1"/>
</dbReference>
<dbReference type="Pfam" id="PF01022">
    <property type="entry name" value="HTH_5"/>
    <property type="match status" value="1"/>
</dbReference>
<dbReference type="GO" id="GO:0003677">
    <property type="term" value="F:DNA binding"/>
    <property type="evidence" value="ECO:0007669"/>
    <property type="project" value="UniProtKB-KW"/>
</dbReference>
<dbReference type="Proteomes" id="UP000644610">
    <property type="component" value="Unassembled WGS sequence"/>
</dbReference>
<dbReference type="SUPFAM" id="SSF46785">
    <property type="entry name" value="Winged helix' DNA-binding domain"/>
    <property type="match status" value="1"/>
</dbReference>
<organism evidence="6 7">
    <name type="scientific">Planotetraspora silvatica</name>
    <dbReference type="NCBI Taxonomy" id="234614"/>
    <lineage>
        <taxon>Bacteria</taxon>
        <taxon>Bacillati</taxon>
        <taxon>Actinomycetota</taxon>
        <taxon>Actinomycetes</taxon>
        <taxon>Streptosporangiales</taxon>
        <taxon>Streptosporangiaceae</taxon>
        <taxon>Planotetraspora</taxon>
    </lineage>
</organism>
<dbReference type="EMBL" id="BOOQ01000040">
    <property type="protein sequence ID" value="GII49256.1"/>
    <property type="molecule type" value="Genomic_DNA"/>
</dbReference>
<keyword evidence="7" id="KW-1185">Reference proteome</keyword>
<dbReference type="SMART" id="SM00418">
    <property type="entry name" value="HTH_ARSR"/>
    <property type="match status" value="1"/>
</dbReference>
<keyword evidence="3" id="KW-0804">Transcription</keyword>